<dbReference type="InterPro" id="IPR013078">
    <property type="entry name" value="His_Pase_superF_clade-1"/>
</dbReference>
<dbReference type="Gene3D" id="3.40.50.1240">
    <property type="entry name" value="Phosphoglycerate mutase-like"/>
    <property type="match status" value="1"/>
</dbReference>
<dbReference type="EMBL" id="JARPMG010000010">
    <property type="protein sequence ID" value="KAJ8098070.1"/>
    <property type="molecule type" value="Genomic_DNA"/>
</dbReference>
<dbReference type="GO" id="GO:0016791">
    <property type="term" value="F:phosphatase activity"/>
    <property type="evidence" value="ECO:0007669"/>
    <property type="project" value="TreeGrafter"/>
</dbReference>
<dbReference type="RefSeq" id="XP_056041520.1">
    <property type="nucleotide sequence ID" value="XM_056185226.1"/>
</dbReference>
<dbReference type="InterPro" id="IPR029033">
    <property type="entry name" value="His_PPase_superfam"/>
</dbReference>
<keyword evidence="2" id="KW-1185">Reference proteome</keyword>
<dbReference type="SMART" id="SM00855">
    <property type="entry name" value="PGAM"/>
    <property type="match status" value="1"/>
</dbReference>
<evidence type="ECO:0008006" key="3">
    <source>
        <dbReference type="Google" id="ProtNLM"/>
    </source>
</evidence>
<dbReference type="CDD" id="cd07040">
    <property type="entry name" value="HP"/>
    <property type="match status" value="1"/>
</dbReference>
<name>A0AAD7QN62_9ASCO</name>
<evidence type="ECO:0000313" key="1">
    <source>
        <dbReference type="EMBL" id="KAJ8098070.1"/>
    </source>
</evidence>
<dbReference type="AlphaFoldDB" id="A0AAD7QN62"/>
<accession>A0AAD7QN62</accession>
<dbReference type="SUPFAM" id="SSF53254">
    <property type="entry name" value="Phosphoglycerate mutase-like"/>
    <property type="match status" value="1"/>
</dbReference>
<gene>
    <name evidence="1" type="ORF">POJ06DRAFT_201112</name>
</gene>
<dbReference type="PANTHER" id="PTHR48100:SF54">
    <property type="entry name" value="PHOSPHATASE SPAC5H10.03-RELATED"/>
    <property type="match status" value="1"/>
</dbReference>
<dbReference type="GO" id="GO:0005737">
    <property type="term" value="C:cytoplasm"/>
    <property type="evidence" value="ECO:0007669"/>
    <property type="project" value="TreeGrafter"/>
</dbReference>
<sequence>MAGRVHLIRHTESVHNIDHDFNCLDPELTLLGRHQAEDLGRSFKFSDEVGLIVTSPASGKGVTGGAELVLDPDLQGHKALPCDTGSDCRELDKIFPNLDFSGMATGWQAKEGLYAPHALRERVKNVRRHLAERAAALENHERRDIVVVTHGGVMSHLSGDAGIKNLPRVGWRTYTIEHGEDGSVVLAPTSQLDSGQPDENYRN</sequence>
<dbReference type="InterPro" id="IPR050275">
    <property type="entry name" value="PGM_Phosphatase"/>
</dbReference>
<dbReference type="PANTHER" id="PTHR48100">
    <property type="entry name" value="BROAD-SPECIFICITY PHOSPHATASE YOR283W-RELATED"/>
    <property type="match status" value="1"/>
</dbReference>
<organism evidence="1 2">
    <name type="scientific">Lipomyces tetrasporus</name>
    <dbReference type="NCBI Taxonomy" id="54092"/>
    <lineage>
        <taxon>Eukaryota</taxon>
        <taxon>Fungi</taxon>
        <taxon>Dikarya</taxon>
        <taxon>Ascomycota</taxon>
        <taxon>Saccharomycotina</taxon>
        <taxon>Lipomycetes</taxon>
        <taxon>Lipomycetales</taxon>
        <taxon>Lipomycetaceae</taxon>
        <taxon>Lipomyces</taxon>
    </lineage>
</organism>
<dbReference type="Proteomes" id="UP001217417">
    <property type="component" value="Unassembled WGS sequence"/>
</dbReference>
<dbReference type="GeneID" id="80880392"/>
<proteinExistence type="predicted"/>
<evidence type="ECO:0000313" key="2">
    <source>
        <dbReference type="Proteomes" id="UP001217417"/>
    </source>
</evidence>
<reference evidence="1" key="1">
    <citation type="submission" date="2023-03" db="EMBL/GenBank/DDBJ databases">
        <title>Near-Complete genome sequence of Lipomyces tetrasporous NRRL Y-64009, an oleaginous yeast capable of growing on lignocellulosic hydrolysates.</title>
        <authorList>
            <consortium name="Lawrence Berkeley National Laboratory"/>
            <person name="Jagtap S.S."/>
            <person name="Liu J.-J."/>
            <person name="Walukiewicz H.E."/>
            <person name="Pangilinan J."/>
            <person name="Lipzen A."/>
            <person name="Ahrendt S."/>
            <person name="Koriabine M."/>
            <person name="Cobaugh K."/>
            <person name="Salamov A."/>
            <person name="Yoshinaga Y."/>
            <person name="Ng V."/>
            <person name="Daum C."/>
            <person name="Grigoriev I.V."/>
            <person name="Slininger P.J."/>
            <person name="Dien B.S."/>
            <person name="Jin Y.-S."/>
            <person name="Rao C.V."/>
        </authorList>
    </citation>
    <scope>NUCLEOTIDE SEQUENCE</scope>
    <source>
        <strain evidence="1">NRRL Y-64009</strain>
    </source>
</reference>
<comment type="caution">
    <text evidence="1">The sequence shown here is derived from an EMBL/GenBank/DDBJ whole genome shotgun (WGS) entry which is preliminary data.</text>
</comment>
<protein>
    <recommendedName>
        <fullName evidence="3">Histidine phosphatase family protein</fullName>
    </recommendedName>
</protein>